<evidence type="ECO:0000313" key="10">
    <source>
        <dbReference type="Proteomes" id="UP001286313"/>
    </source>
</evidence>
<dbReference type="GO" id="GO:0045893">
    <property type="term" value="P:positive regulation of DNA-templated transcription"/>
    <property type="evidence" value="ECO:0007669"/>
    <property type="project" value="UniProtKB-ARBA"/>
</dbReference>
<name>A0AAE1L6N6_PETCI</name>
<keyword evidence="5" id="KW-0862">Zinc</keyword>
<dbReference type="PROSITE" id="PS50157">
    <property type="entry name" value="ZINC_FINGER_C2H2_2"/>
    <property type="match status" value="2"/>
</dbReference>
<evidence type="ECO:0000313" key="9">
    <source>
        <dbReference type="EMBL" id="KAK3896230.1"/>
    </source>
</evidence>
<comment type="caution">
    <text evidence="9">The sequence shown here is derived from an EMBL/GenBank/DDBJ whole genome shotgun (WGS) entry which is preliminary data.</text>
</comment>
<comment type="subcellular location">
    <subcellularLocation>
        <location evidence="1">Nucleus</location>
    </subcellularLocation>
</comment>
<evidence type="ECO:0000256" key="1">
    <source>
        <dbReference type="ARBA" id="ARBA00004123"/>
    </source>
</evidence>
<dbReference type="InterPro" id="IPR013087">
    <property type="entry name" value="Znf_C2H2_type"/>
</dbReference>
<dbReference type="GO" id="GO:0008270">
    <property type="term" value="F:zinc ion binding"/>
    <property type="evidence" value="ECO:0007669"/>
    <property type="project" value="UniProtKB-KW"/>
</dbReference>
<evidence type="ECO:0000256" key="4">
    <source>
        <dbReference type="ARBA" id="ARBA00022771"/>
    </source>
</evidence>
<keyword evidence="6" id="KW-0539">Nucleus</keyword>
<dbReference type="Pfam" id="PF00096">
    <property type="entry name" value="zf-C2H2"/>
    <property type="match status" value="2"/>
</dbReference>
<evidence type="ECO:0000259" key="8">
    <source>
        <dbReference type="PROSITE" id="PS50157"/>
    </source>
</evidence>
<feature type="domain" description="C2H2-type" evidence="8">
    <location>
        <begin position="38"/>
        <end position="65"/>
    </location>
</feature>
<keyword evidence="2" id="KW-0479">Metal-binding</keyword>
<keyword evidence="10" id="KW-1185">Reference proteome</keyword>
<evidence type="ECO:0000256" key="7">
    <source>
        <dbReference type="PROSITE-ProRule" id="PRU00042"/>
    </source>
</evidence>
<dbReference type="EMBL" id="JAWQEG010000007">
    <property type="protein sequence ID" value="KAK3896230.1"/>
    <property type="molecule type" value="Genomic_DNA"/>
</dbReference>
<dbReference type="SUPFAM" id="SSF57667">
    <property type="entry name" value="beta-beta-alpha zinc fingers"/>
    <property type="match status" value="1"/>
</dbReference>
<protein>
    <recommendedName>
        <fullName evidence="8">C2H2-type domain-containing protein</fullName>
    </recommendedName>
</protein>
<dbReference type="PANTHER" id="PTHR24394:SF29">
    <property type="entry name" value="MYONEURIN"/>
    <property type="match status" value="1"/>
</dbReference>
<dbReference type="GO" id="GO:0043565">
    <property type="term" value="F:sequence-specific DNA binding"/>
    <property type="evidence" value="ECO:0007669"/>
    <property type="project" value="UniProtKB-ARBA"/>
</dbReference>
<dbReference type="GO" id="GO:0005634">
    <property type="term" value="C:nucleus"/>
    <property type="evidence" value="ECO:0007669"/>
    <property type="project" value="UniProtKB-SubCell"/>
</dbReference>
<dbReference type="Proteomes" id="UP001286313">
    <property type="component" value="Unassembled WGS sequence"/>
</dbReference>
<dbReference type="AlphaFoldDB" id="A0AAE1L6N6"/>
<evidence type="ECO:0000256" key="3">
    <source>
        <dbReference type="ARBA" id="ARBA00022737"/>
    </source>
</evidence>
<evidence type="ECO:0000256" key="5">
    <source>
        <dbReference type="ARBA" id="ARBA00022833"/>
    </source>
</evidence>
<feature type="domain" description="C2H2-type" evidence="8">
    <location>
        <begin position="10"/>
        <end position="37"/>
    </location>
</feature>
<dbReference type="PROSITE" id="PS00028">
    <property type="entry name" value="ZINC_FINGER_C2H2_1"/>
    <property type="match status" value="2"/>
</dbReference>
<organism evidence="9 10">
    <name type="scientific">Petrolisthes cinctipes</name>
    <name type="common">Flat porcelain crab</name>
    <dbReference type="NCBI Taxonomy" id="88211"/>
    <lineage>
        <taxon>Eukaryota</taxon>
        <taxon>Metazoa</taxon>
        <taxon>Ecdysozoa</taxon>
        <taxon>Arthropoda</taxon>
        <taxon>Crustacea</taxon>
        <taxon>Multicrustacea</taxon>
        <taxon>Malacostraca</taxon>
        <taxon>Eumalacostraca</taxon>
        <taxon>Eucarida</taxon>
        <taxon>Decapoda</taxon>
        <taxon>Pleocyemata</taxon>
        <taxon>Anomura</taxon>
        <taxon>Galatheoidea</taxon>
        <taxon>Porcellanidae</taxon>
        <taxon>Petrolisthes</taxon>
    </lineage>
</organism>
<evidence type="ECO:0000256" key="2">
    <source>
        <dbReference type="ARBA" id="ARBA00022723"/>
    </source>
</evidence>
<dbReference type="PANTHER" id="PTHR24394">
    <property type="entry name" value="ZINC FINGER PROTEIN"/>
    <property type="match status" value="1"/>
</dbReference>
<proteinExistence type="predicted"/>
<dbReference type="GO" id="GO:0000981">
    <property type="term" value="F:DNA-binding transcription factor activity, RNA polymerase II-specific"/>
    <property type="evidence" value="ECO:0007669"/>
    <property type="project" value="TreeGrafter"/>
</dbReference>
<dbReference type="Gene3D" id="3.30.160.60">
    <property type="entry name" value="Classic Zinc Finger"/>
    <property type="match status" value="2"/>
</dbReference>
<dbReference type="GO" id="GO:0005694">
    <property type="term" value="C:chromosome"/>
    <property type="evidence" value="ECO:0007669"/>
    <property type="project" value="UniProtKB-ARBA"/>
</dbReference>
<accession>A0AAE1L6N6</accession>
<dbReference type="FunFam" id="3.30.160.60:FF:001498">
    <property type="entry name" value="Zinc finger protein 404"/>
    <property type="match status" value="1"/>
</dbReference>
<dbReference type="SMART" id="SM00355">
    <property type="entry name" value="ZnF_C2H2"/>
    <property type="match status" value="2"/>
</dbReference>
<keyword evidence="3" id="KW-0677">Repeat</keyword>
<keyword evidence="4 7" id="KW-0863">Zinc-finger</keyword>
<reference evidence="9" key="1">
    <citation type="submission" date="2023-10" db="EMBL/GenBank/DDBJ databases">
        <title>Genome assemblies of two species of porcelain crab, Petrolisthes cinctipes and Petrolisthes manimaculis (Anomura: Porcellanidae).</title>
        <authorList>
            <person name="Angst P."/>
        </authorList>
    </citation>
    <scope>NUCLEOTIDE SEQUENCE</scope>
    <source>
        <strain evidence="9">PB745_01</strain>
        <tissue evidence="9">Gill</tissue>
    </source>
</reference>
<evidence type="ECO:0000256" key="6">
    <source>
        <dbReference type="ARBA" id="ARBA00023242"/>
    </source>
</evidence>
<dbReference type="InterPro" id="IPR036236">
    <property type="entry name" value="Znf_C2H2_sf"/>
</dbReference>
<dbReference type="FunFam" id="3.30.160.60:FF:001732">
    <property type="entry name" value="Zgc:162936"/>
    <property type="match status" value="1"/>
</dbReference>
<sequence length="145" mass="16433">MMVHTGQKPKSCDVCGKRFSQNSDLRRHMRVHTGERPYVCEHCEQTFSQRHVFKDHMKQHGHIDPPRQQYSEQPQASCDDMALASGMNVIYNLEQSQDGQGIDFIGPDATVTESSKSVEGFSDSLNYLEVDVCVKDEVLQIADDN</sequence>
<gene>
    <name evidence="9" type="ORF">Pcinc_000086</name>
</gene>